<dbReference type="AlphaFoldDB" id="A0A7W6DQ21"/>
<organism evidence="1 2">
    <name type="scientific">Sagittula marina</name>
    <dbReference type="NCBI Taxonomy" id="943940"/>
    <lineage>
        <taxon>Bacteria</taxon>
        <taxon>Pseudomonadati</taxon>
        <taxon>Pseudomonadota</taxon>
        <taxon>Alphaproteobacteria</taxon>
        <taxon>Rhodobacterales</taxon>
        <taxon>Roseobacteraceae</taxon>
        <taxon>Sagittula</taxon>
    </lineage>
</organism>
<evidence type="ECO:0000313" key="1">
    <source>
        <dbReference type="EMBL" id="MBB3986857.1"/>
    </source>
</evidence>
<gene>
    <name evidence="1" type="ORF">GGQ68_003201</name>
</gene>
<name>A0A7W6DQ21_9RHOB</name>
<sequence>MAAKADLQEWVLEALRDSGGEAHLTTIAKHIWEKHEAELRASGDLFYTWQYDMRWQAQHLKKAGKLEKLSRSWRLA</sequence>
<evidence type="ECO:0000313" key="2">
    <source>
        <dbReference type="Proteomes" id="UP000541426"/>
    </source>
</evidence>
<evidence type="ECO:0008006" key="3">
    <source>
        <dbReference type="Google" id="ProtNLM"/>
    </source>
</evidence>
<accession>A0A7W6DQ21</accession>
<proteinExistence type="predicted"/>
<reference evidence="1 2" key="1">
    <citation type="submission" date="2020-08" db="EMBL/GenBank/DDBJ databases">
        <title>Genomic Encyclopedia of Type Strains, Phase IV (KMG-IV): sequencing the most valuable type-strain genomes for metagenomic binning, comparative biology and taxonomic classification.</title>
        <authorList>
            <person name="Goeker M."/>
        </authorList>
    </citation>
    <scope>NUCLEOTIDE SEQUENCE [LARGE SCALE GENOMIC DNA]</scope>
    <source>
        <strain evidence="1 2">DSM 102235</strain>
    </source>
</reference>
<protein>
    <recommendedName>
        <fullName evidence="3">Restriction system protein Mrr-like N-terminal domain-containing protein</fullName>
    </recommendedName>
</protein>
<dbReference type="EMBL" id="JACIEJ010000008">
    <property type="protein sequence ID" value="MBB3986857.1"/>
    <property type="molecule type" value="Genomic_DNA"/>
</dbReference>
<keyword evidence="2" id="KW-1185">Reference proteome</keyword>
<comment type="caution">
    <text evidence="1">The sequence shown here is derived from an EMBL/GenBank/DDBJ whole genome shotgun (WGS) entry which is preliminary data.</text>
</comment>
<dbReference type="Proteomes" id="UP000541426">
    <property type="component" value="Unassembled WGS sequence"/>
</dbReference>